<evidence type="ECO:0000313" key="2">
    <source>
        <dbReference type="Proteomes" id="UP001596380"/>
    </source>
</evidence>
<keyword evidence="2" id="KW-1185">Reference proteome</keyword>
<dbReference type="InterPro" id="IPR006764">
    <property type="entry name" value="SAM_dep_MeTrfase_SAV2177_type"/>
</dbReference>
<sequence>MADSADPPAIDTTVPSSARITNYWLGGKDHYPVDREVGEAIARIHPDIVALARQDRAFIGRAVRFLARDAGVRQFLDIGTGLPTMDNTHQVAQRVAPDAKIVYVDNDPLVLAHARALLTSAPQGRTAYVDADLREPENVLHAARGTLDLSEPVAVMLIGVLQHIVDDDEATSIVRRLLAPLAPGSHFVLVHDTADFHGRRVLDAMDRFMQDGGLPICARDRRQMERLVEGLEILEPGIVSTSRWRMEINSPWGTPEQVAHYSVVARKP</sequence>
<dbReference type="Pfam" id="PF04672">
    <property type="entry name" value="Methyltransf_19"/>
    <property type="match status" value="1"/>
</dbReference>
<dbReference type="EMBL" id="JBHSXS010000006">
    <property type="protein sequence ID" value="MFC6880715.1"/>
    <property type="molecule type" value="Genomic_DNA"/>
</dbReference>
<protein>
    <submittedName>
        <fullName evidence="1">SAM-dependent methyltransferase</fullName>
        <ecNumber evidence="1">2.1.1.-</ecNumber>
    </submittedName>
</protein>
<dbReference type="EC" id="2.1.1.-" evidence="1"/>
<dbReference type="GO" id="GO:0008168">
    <property type="term" value="F:methyltransferase activity"/>
    <property type="evidence" value="ECO:0007669"/>
    <property type="project" value="UniProtKB-KW"/>
</dbReference>
<dbReference type="CDD" id="cd02440">
    <property type="entry name" value="AdoMet_MTases"/>
    <property type="match status" value="1"/>
</dbReference>
<dbReference type="Gene3D" id="3.40.50.150">
    <property type="entry name" value="Vaccinia Virus protein VP39"/>
    <property type="match status" value="1"/>
</dbReference>
<gene>
    <name evidence="1" type="ORF">ACFQKB_13185</name>
</gene>
<dbReference type="SUPFAM" id="SSF53335">
    <property type="entry name" value="S-adenosyl-L-methionine-dependent methyltransferases"/>
    <property type="match status" value="1"/>
</dbReference>
<organism evidence="1 2">
    <name type="scientific">Actinomadura yumaensis</name>
    <dbReference type="NCBI Taxonomy" id="111807"/>
    <lineage>
        <taxon>Bacteria</taxon>
        <taxon>Bacillati</taxon>
        <taxon>Actinomycetota</taxon>
        <taxon>Actinomycetes</taxon>
        <taxon>Streptosporangiales</taxon>
        <taxon>Thermomonosporaceae</taxon>
        <taxon>Actinomadura</taxon>
    </lineage>
</organism>
<dbReference type="RefSeq" id="WP_160826221.1">
    <property type="nucleotide sequence ID" value="NZ_JBHSXE010000001.1"/>
</dbReference>
<dbReference type="GO" id="GO:0032259">
    <property type="term" value="P:methylation"/>
    <property type="evidence" value="ECO:0007669"/>
    <property type="project" value="UniProtKB-KW"/>
</dbReference>
<dbReference type="InterPro" id="IPR029063">
    <property type="entry name" value="SAM-dependent_MTases_sf"/>
</dbReference>
<evidence type="ECO:0000313" key="1">
    <source>
        <dbReference type="EMBL" id="MFC6880715.1"/>
    </source>
</evidence>
<accession>A0ABW2CJY3</accession>
<comment type="caution">
    <text evidence="1">The sequence shown here is derived from an EMBL/GenBank/DDBJ whole genome shotgun (WGS) entry which is preliminary data.</text>
</comment>
<name>A0ABW2CJY3_9ACTN</name>
<proteinExistence type="predicted"/>
<keyword evidence="1" id="KW-0808">Transferase</keyword>
<dbReference type="PIRSF" id="PIRSF017393">
    <property type="entry name" value="MTase_SAV2177"/>
    <property type="match status" value="1"/>
</dbReference>
<reference evidence="2" key="1">
    <citation type="journal article" date="2019" name="Int. J. Syst. Evol. Microbiol.">
        <title>The Global Catalogue of Microorganisms (GCM) 10K type strain sequencing project: providing services to taxonomists for standard genome sequencing and annotation.</title>
        <authorList>
            <consortium name="The Broad Institute Genomics Platform"/>
            <consortium name="The Broad Institute Genome Sequencing Center for Infectious Disease"/>
            <person name="Wu L."/>
            <person name="Ma J."/>
        </authorList>
    </citation>
    <scope>NUCLEOTIDE SEQUENCE [LARGE SCALE GENOMIC DNA]</scope>
    <source>
        <strain evidence="2">JCM 3369</strain>
    </source>
</reference>
<dbReference type="Proteomes" id="UP001596380">
    <property type="component" value="Unassembled WGS sequence"/>
</dbReference>
<keyword evidence="1" id="KW-0489">Methyltransferase</keyword>